<feature type="compositionally biased region" description="Basic and acidic residues" evidence="1">
    <location>
        <begin position="53"/>
        <end position="62"/>
    </location>
</feature>
<feature type="region of interest" description="Disordered" evidence="1">
    <location>
        <begin position="44"/>
        <end position="109"/>
    </location>
</feature>
<accession>A0AAD5HBQ3</accession>
<feature type="compositionally biased region" description="Basic and acidic residues" evidence="1">
    <location>
        <begin position="72"/>
        <end position="99"/>
    </location>
</feature>
<dbReference type="Proteomes" id="UP001206595">
    <property type="component" value="Unassembled WGS sequence"/>
</dbReference>
<evidence type="ECO:0000256" key="1">
    <source>
        <dbReference type="SAM" id="MobiDB-lite"/>
    </source>
</evidence>
<feature type="region of interest" description="Disordered" evidence="1">
    <location>
        <begin position="1"/>
        <end position="26"/>
    </location>
</feature>
<name>A0AAD5HBQ3_UMBRA</name>
<gene>
    <name evidence="2" type="ORF">K450DRAFT_200403</name>
</gene>
<proteinExistence type="predicted"/>
<feature type="compositionally biased region" description="Pro residues" evidence="1">
    <location>
        <begin position="1"/>
        <end position="10"/>
    </location>
</feature>
<evidence type="ECO:0000313" key="2">
    <source>
        <dbReference type="EMBL" id="KAI8578385.1"/>
    </source>
</evidence>
<keyword evidence="3" id="KW-1185">Reference proteome</keyword>
<reference evidence="2" key="2">
    <citation type="journal article" date="2022" name="Proc. Natl. Acad. Sci. U.S.A.">
        <title>Diploid-dominant life cycles characterize the early evolution of Fungi.</title>
        <authorList>
            <person name="Amses K.R."/>
            <person name="Simmons D.R."/>
            <person name="Longcore J.E."/>
            <person name="Mondo S.J."/>
            <person name="Seto K."/>
            <person name="Jeronimo G.H."/>
            <person name="Bonds A.E."/>
            <person name="Quandt C.A."/>
            <person name="Davis W.J."/>
            <person name="Chang Y."/>
            <person name="Federici B.A."/>
            <person name="Kuo A."/>
            <person name="LaButti K."/>
            <person name="Pangilinan J."/>
            <person name="Andreopoulos W."/>
            <person name="Tritt A."/>
            <person name="Riley R."/>
            <person name="Hundley H."/>
            <person name="Johnson J."/>
            <person name="Lipzen A."/>
            <person name="Barry K."/>
            <person name="Lang B.F."/>
            <person name="Cuomo C.A."/>
            <person name="Buchler N.E."/>
            <person name="Grigoriev I.V."/>
            <person name="Spatafora J.W."/>
            <person name="Stajich J.E."/>
            <person name="James T.Y."/>
        </authorList>
    </citation>
    <scope>NUCLEOTIDE SEQUENCE</scope>
    <source>
        <strain evidence="2">AG</strain>
    </source>
</reference>
<evidence type="ECO:0000313" key="3">
    <source>
        <dbReference type="Proteomes" id="UP001206595"/>
    </source>
</evidence>
<dbReference type="RefSeq" id="XP_051443389.1">
    <property type="nucleotide sequence ID" value="XM_051584631.1"/>
</dbReference>
<dbReference type="AlphaFoldDB" id="A0AAD5HBQ3"/>
<sequence length="109" mass="11836">MPTPPIPPAPTFRSAPNIAPPPSFSSAPTVEAVYSQGVQTSLDRLKNPSIDLGKSDRTRNEDDPQALVIPGNDHDRPTDHRTASDLDKANRKEGRKKIEGSMANPPVRM</sequence>
<dbReference type="EMBL" id="MU620930">
    <property type="protein sequence ID" value="KAI8578385.1"/>
    <property type="molecule type" value="Genomic_DNA"/>
</dbReference>
<reference evidence="2" key="1">
    <citation type="submission" date="2021-06" db="EMBL/GenBank/DDBJ databases">
        <authorList>
            <consortium name="DOE Joint Genome Institute"/>
            <person name="Mondo S.J."/>
            <person name="Amses K.R."/>
            <person name="Simmons D.R."/>
            <person name="Longcore J.E."/>
            <person name="Seto K."/>
            <person name="Alves G.H."/>
            <person name="Bonds A.E."/>
            <person name="Quandt C.A."/>
            <person name="Davis W.J."/>
            <person name="Chang Y."/>
            <person name="Letcher P.M."/>
            <person name="Powell M.J."/>
            <person name="Kuo A."/>
            <person name="Labutti K."/>
            <person name="Pangilinan J."/>
            <person name="Andreopoulos W."/>
            <person name="Tritt A."/>
            <person name="Riley R."/>
            <person name="Hundley H."/>
            <person name="Johnson J."/>
            <person name="Lipzen A."/>
            <person name="Barry K."/>
            <person name="Berbee M.L."/>
            <person name="Buchler N.E."/>
            <person name="Grigoriev I.V."/>
            <person name="Spatafora J.W."/>
            <person name="Stajich J.E."/>
            <person name="James T.Y."/>
        </authorList>
    </citation>
    <scope>NUCLEOTIDE SEQUENCE</scope>
    <source>
        <strain evidence="2">AG</strain>
    </source>
</reference>
<protein>
    <submittedName>
        <fullName evidence="2">Uncharacterized protein</fullName>
    </submittedName>
</protein>
<comment type="caution">
    <text evidence="2">The sequence shown here is derived from an EMBL/GenBank/DDBJ whole genome shotgun (WGS) entry which is preliminary data.</text>
</comment>
<dbReference type="GeneID" id="75909981"/>
<organism evidence="2 3">
    <name type="scientific">Umbelopsis ramanniana AG</name>
    <dbReference type="NCBI Taxonomy" id="1314678"/>
    <lineage>
        <taxon>Eukaryota</taxon>
        <taxon>Fungi</taxon>
        <taxon>Fungi incertae sedis</taxon>
        <taxon>Mucoromycota</taxon>
        <taxon>Mucoromycotina</taxon>
        <taxon>Umbelopsidomycetes</taxon>
        <taxon>Umbelopsidales</taxon>
        <taxon>Umbelopsidaceae</taxon>
        <taxon>Umbelopsis</taxon>
    </lineage>
</organism>